<feature type="transmembrane region" description="Helical" evidence="1">
    <location>
        <begin position="485"/>
        <end position="506"/>
    </location>
</feature>
<dbReference type="GO" id="GO:0016746">
    <property type="term" value="F:acyltransferase activity"/>
    <property type="evidence" value="ECO:0007669"/>
    <property type="project" value="UniProtKB-KW"/>
</dbReference>
<evidence type="ECO:0000313" key="2">
    <source>
        <dbReference type="EMBL" id="MBK1882680.1"/>
    </source>
</evidence>
<accession>A0A934VVX5</accession>
<dbReference type="Proteomes" id="UP000603141">
    <property type="component" value="Unassembled WGS sequence"/>
</dbReference>
<dbReference type="AlphaFoldDB" id="A0A934VVX5"/>
<feature type="transmembrane region" description="Helical" evidence="1">
    <location>
        <begin position="67"/>
        <end position="88"/>
    </location>
</feature>
<sequence length="695" mass="78964">MQKSQEIQDGERRRLINAVLGEMHHDAEQRLAGEACLELVLSQDPRSDYSSPEKWLRMVDQKRANPSWMWIGWALVLLLSLASGFLVYGKRYQILDPFWIYSYSDSSSFSKIEDSELSVKEKLILNGFSVSGAKKLWDLEPENAAYFANYSLRLFKETGELPPDFLNTGRKIDPGNAWYNLVEAAYLSKDAVSQEPAGCVANVYKPYLGYLPSYKSSYFSYDIGPWGIDDLLSYKNGLSLLDEIEKLPRIENYQNQYAAELNHVYRSEKGMPKEVLGYMIRVNDQDHARMLEGGIDLLRAKVWDIGKSGNPLEFAKFCNQDLLLLRRMVECSDSGLIGQMVERRWIEMLVSETEMVAEKLELVDAYPWLSVMQMRLKEDHNVIADCLPVSHDSTGTAAAEYASRKVASNVFTFSMCVPRLAPVDISELKIARLSEIASFVVMCVICSWVIFVVSIGVISIYRFSVTWSTHRLGARVVKLLTMGDWLWIFGVGVLAPVSALSLMLFLCSEFLHQHLFVSAYIDVLGINFSMYLVDFIVFVLLALFLPVQISIWRLSRRVKVFGFKTAMPLGWASMIAAFSALIALVSQAPNWLFVSLALIAFCLLILGLIRPLLGSKADTFRCQVLARVTLTSYGFMLFNLAIFAMVACLLQQYWFEKDIFSQISSEEPAMSRYEFRVAEQLKRDNLNVLDLRNSQ</sequence>
<feature type="transmembrane region" description="Helical" evidence="1">
    <location>
        <begin position="591"/>
        <end position="613"/>
    </location>
</feature>
<organism evidence="2 3">
    <name type="scientific">Luteolibacter pohnpeiensis</name>
    <dbReference type="NCBI Taxonomy" id="454153"/>
    <lineage>
        <taxon>Bacteria</taxon>
        <taxon>Pseudomonadati</taxon>
        <taxon>Verrucomicrobiota</taxon>
        <taxon>Verrucomicrobiia</taxon>
        <taxon>Verrucomicrobiales</taxon>
        <taxon>Verrucomicrobiaceae</taxon>
        <taxon>Luteolibacter</taxon>
    </lineage>
</organism>
<keyword evidence="1" id="KW-0812">Transmembrane</keyword>
<gene>
    <name evidence="2" type="ORF">JIN85_09645</name>
</gene>
<keyword evidence="2" id="KW-0012">Acyltransferase</keyword>
<feature type="transmembrane region" description="Helical" evidence="1">
    <location>
        <begin position="436"/>
        <end position="464"/>
    </location>
</feature>
<name>A0A934VVX5_9BACT</name>
<feature type="transmembrane region" description="Helical" evidence="1">
    <location>
        <begin position="633"/>
        <end position="655"/>
    </location>
</feature>
<reference evidence="2" key="1">
    <citation type="submission" date="2021-01" db="EMBL/GenBank/DDBJ databases">
        <title>Modified the classification status of verrucomicrobia.</title>
        <authorList>
            <person name="Feng X."/>
        </authorList>
    </citation>
    <scope>NUCLEOTIDE SEQUENCE</scope>
    <source>
        <strain evidence="2">KCTC 22041</strain>
    </source>
</reference>
<dbReference type="RefSeq" id="WP_200270048.1">
    <property type="nucleotide sequence ID" value="NZ_JAENIJ010000013.1"/>
</dbReference>
<comment type="caution">
    <text evidence="2">The sequence shown here is derived from an EMBL/GenBank/DDBJ whole genome shotgun (WGS) entry which is preliminary data.</text>
</comment>
<keyword evidence="2" id="KW-0808">Transferase</keyword>
<feature type="transmembrane region" description="Helical" evidence="1">
    <location>
        <begin position="566"/>
        <end position="585"/>
    </location>
</feature>
<evidence type="ECO:0000256" key="1">
    <source>
        <dbReference type="SAM" id="Phobius"/>
    </source>
</evidence>
<keyword evidence="1" id="KW-0472">Membrane</keyword>
<protein>
    <submittedName>
        <fullName evidence="2">Acyltransferase</fullName>
    </submittedName>
</protein>
<dbReference type="EMBL" id="JAENIJ010000013">
    <property type="protein sequence ID" value="MBK1882680.1"/>
    <property type="molecule type" value="Genomic_DNA"/>
</dbReference>
<keyword evidence="3" id="KW-1185">Reference proteome</keyword>
<keyword evidence="1" id="KW-1133">Transmembrane helix</keyword>
<feature type="transmembrane region" description="Helical" evidence="1">
    <location>
        <begin position="526"/>
        <end position="545"/>
    </location>
</feature>
<evidence type="ECO:0000313" key="3">
    <source>
        <dbReference type="Proteomes" id="UP000603141"/>
    </source>
</evidence>
<proteinExistence type="predicted"/>